<evidence type="ECO:0000256" key="1">
    <source>
        <dbReference type="SAM" id="MobiDB-lite"/>
    </source>
</evidence>
<dbReference type="Proteomes" id="UP000035642">
    <property type="component" value="Unassembled WGS sequence"/>
</dbReference>
<sequence length="199" mass="22762">MPAEWILGSERLFSTRIIKYLKNLLTSSSHIISSFKVMIHFKGIISDVEMDEIVLNGSIQCKINIPNDYRFSERGRYWASEEPQCTLYVPSAFLRPGKTLMIKELENTHNCLTGSCSMSFIRNTHQDNPNTYEDNHTNQQNAKGKKIKLAPTRNLPKIFAKENWTLSGTKESNEEKRYAKTSNNLKAKTERKEEAAGNA</sequence>
<dbReference type="InterPro" id="IPR008979">
    <property type="entry name" value="Galactose-bd-like_sf"/>
</dbReference>
<organism evidence="2 3">
    <name type="scientific">Angiostrongylus cantonensis</name>
    <name type="common">Rat lungworm</name>
    <dbReference type="NCBI Taxonomy" id="6313"/>
    <lineage>
        <taxon>Eukaryota</taxon>
        <taxon>Metazoa</taxon>
        <taxon>Ecdysozoa</taxon>
        <taxon>Nematoda</taxon>
        <taxon>Chromadorea</taxon>
        <taxon>Rhabditida</taxon>
        <taxon>Rhabditina</taxon>
        <taxon>Rhabditomorpha</taxon>
        <taxon>Strongyloidea</taxon>
        <taxon>Metastrongylidae</taxon>
        <taxon>Angiostrongylus</taxon>
    </lineage>
</organism>
<feature type="region of interest" description="Disordered" evidence="1">
    <location>
        <begin position="164"/>
        <end position="199"/>
    </location>
</feature>
<dbReference type="Gene3D" id="2.60.120.260">
    <property type="entry name" value="Galactose-binding domain-like"/>
    <property type="match status" value="1"/>
</dbReference>
<dbReference type="STRING" id="6313.A0A158P6T9"/>
<accession>A0A158P6T9</accession>
<reference evidence="3" key="2">
    <citation type="submission" date="2016-04" db="UniProtKB">
        <authorList>
            <consortium name="WormBaseParasite"/>
        </authorList>
    </citation>
    <scope>IDENTIFICATION</scope>
</reference>
<protein>
    <submittedName>
        <fullName evidence="3">Uncharacterized protein</fullName>
    </submittedName>
</protein>
<feature type="compositionally biased region" description="Polar residues" evidence="1">
    <location>
        <begin position="127"/>
        <end position="142"/>
    </location>
</feature>
<dbReference type="SUPFAM" id="SSF49785">
    <property type="entry name" value="Galactose-binding domain-like"/>
    <property type="match status" value="1"/>
</dbReference>
<dbReference type="AlphaFoldDB" id="A0A158P6T9"/>
<keyword evidence="2" id="KW-1185">Reference proteome</keyword>
<evidence type="ECO:0000313" key="3">
    <source>
        <dbReference type="WBParaSite" id="ACAC_0000153801-mRNA-1"/>
    </source>
</evidence>
<reference evidence="2" key="1">
    <citation type="submission" date="2012-09" db="EMBL/GenBank/DDBJ databases">
        <authorList>
            <person name="Martin A.A."/>
        </authorList>
    </citation>
    <scope>NUCLEOTIDE SEQUENCE</scope>
</reference>
<proteinExistence type="predicted"/>
<name>A0A158P6T9_ANGCA</name>
<evidence type="ECO:0000313" key="2">
    <source>
        <dbReference type="Proteomes" id="UP000035642"/>
    </source>
</evidence>
<dbReference type="WBParaSite" id="ACAC_0000153801-mRNA-1">
    <property type="protein sequence ID" value="ACAC_0000153801-mRNA-1"/>
    <property type="gene ID" value="ACAC_0000153801"/>
</dbReference>
<feature type="compositionally biased region" description="Basic and acidic residues" evidence="1">
    <location>
        <begin position="187"/>
        <end position="199"/>
    </location>
</feature>
<feature type="region of interest" description="Disordered" evidence="1">
    <location>
        <begin position="127"/>
        <end position="146"/>
    </location>
</feature>